<keyword evidence="8" id="KW-1185">Reference proteome</keyword>
<reference evidence="7" key="1">
    <citation type="submission" date="2022-04" db="EMBL/GenBank/DDBJ databases">
        <title>Whole genome sequence of Sphaerotilus sp. FB-5.</title>
        <authorList>
            <person name="Takeda M."/>
            <person name="Narihara S."/>
            <person name="Akimoto M."/>
            <person name="Akimoto R."/>
            <person name="Nishiyashiki S."/>
            <person name="Murakami T."/>
        </authorList>
    </citation>
    <scope>NUCLEOTIDE SEQUENCE</scope>
    <source>
        <strain evidence="7">FB-5</strain>
    </source>
</reference>
<gene>
    <name evidence="7" type="ORF">CATMQ487_13630</name>
</gene>
<accession>A0ABM7YJ74</accession>
<dbReference type="Pfam" id="PF07963">
    <property type="entry name" value="N_methyl"/>
    <property type="match status" value="1"/>
</dbReference>
<keyword evidence="3 6" id="KW-0812">Transmembrane</keyword>
<dbReference type="SUPFAM" id="SSF54523">
    <property type="entry name" value="Pili subunits"/>
    <property type="match status" value="1"/>
</dbReference>
<dbReference type="InterPro" id="IPR045584">
    <property type="entry name" value="Pilin-like"/>
</dbReference>
<evidence type="ECO:0000256" key="4">
    <source>
        <dbReference type="ARBA" id="ARBA00022989"/>
    </source>
</evidence>
<evidence type="ECO:0000256" key="6">
    <source>
        <dbReference type="SAM" id="Phobius"/>
    </source>
</evidence>
<dbReference type="InterPro" id="IPR002416">
    <property type="entry name" value="T2SS_protein-GspH"/>
</dbReference>
<dbReference type="PROSITE" id="PS00409">
    <property type="entry name" value="PROKAR_NTER_METHYL"/>
    <property type="match status" value="1"/>
</dbReference>
<evidence type="ECO:0008006" key="9">
    <source>
        <dbReference type="Google" id="ProtNLM"/>
    </source>
</evidence>
<dbReference type="Proteomes" id="UP001057498">
    <property type="component" value="Chromosome"/>
</dbReference>
<keyword evidence="2" id="KW-0488">Methylation</keyword>
<evidence type="ECO:0000313" key="7">
    <source>
        <dbReference type="EMBL" id="BDI04393.1"/>
    </source>
</evidence>
<dbReference type="EMBL" id="AP025730">
    <property type="protein sequence ID" value="BDI04393.1"/>
    <property type="molecule type" value="Genomic_DNA"/>
</dbReference>
<dbReference type="InterPro" id="IPR012902">
    <property type="entry name" value="N_methyl_site"/>
</dbReference>
<comment type="subcellular location">
    <subcellularLocation>
        <location evidence="1">Membrane</location>
        <topology evidence="1">Single-pass membrane protein</topology>
    </subcellularLocation>
</comment>
<keyword evidence="5 6" id="KW-0472">Membrane</keyword>
<evidence type="ECO:0000313" key="8">
    <source>
        <dbReference type="Proteomes" id="UP001057498"/>
    </source>
</evidence>
<dbReference type="NCBIfam" id="TIGR02532">
    <property type="entry name" value="IV_pilin_GFxxxE"/>
    <property type="match status" value="1"/>
</dbReference>
<keyword evidence="4 6" id="KW-1133">Transmembrane helix</keyword>
<protein>
    <recommendedName>
        <fullName evidence="9">General secretion pathway protein H</fullName>
    </recommendedName>
</protein>
<evidence type="ECO:0000256" key="3">
    <source>
        <dbReference type="ARBA" id="ARBA00022692"/>
    </source>
</evidence>
<organism evidence="7 8">
    <name type="scientific">Sphaerotilus microaerophilus</name>
    <dbReference type="NCBI Taxonomy" id="2914710"/>
    <lineage>
        <taxon>Bacteria</taxon>
        <taxon>Pseudomonadati</taxon>
        <taxon>Pseudomonadota</taxon>
        <taxon>Betaproteobacteria</taxon>
        <taxon>Burkholderiales</taxon>
        <taxon>Sphaerotilaceae</taxon>
        <taxon>Sphaerotilus</taxon>
    </lineage>
</organism>
<evidence type="ECO:0000256" key="1">
    <source>
        <dbReference type="ARBA" id="ARBA00004167"/>
    </source>
</evidence>
<sequence length="187" mass="19849">MHRDEVHRARSAARRRAGSRPGGFTLLELLIVVAIIALASAVVTLSLPDPAASRLEREALRLATLLEGGRAQARAMGLEVGWALGPGPADPARREGGSDATRADDFHFIGLPPGNDLPTRWLEPSLPGDAATQLQVELMPPGRAVQLGPEPLVAPQRIVLRLGTQRRIIATDGLAPFALQVEAHATP</sequence>
<dbReference type="RefSeq" id="WP_251972519.1">
    <property type="nucleotide sequence ID" value="NZ_AP025730.1"/>
</dbReference>
<name>A0ABM7YJ74_9BURK</name>
<feature type="transmembrane region" description="Helical" evidence="6">
    <location>
        <begin position="21"/>
        <end position="47"/>
    </location>
</feature>
<evidence type="ECO:0000256" key="5">
    <source>
        <dbReference type="ARBA" id="ARBA00023136"/>
    </source>
</evidence>
<evidence type="ECO:0000256" key="2">
    <source>
        <dbReference type="ARBA" id="ARBA00022481"/>
    </source>
</evidence>
<dbReference type="PRINTS" id="PR00885">
    <property type="entry name" value="BCTERIALGSPH"/>
</dbReference>
<proteinExistence type="predicted"/>